<keyword evidence="1" id="KW-0732">Signal</keyword>
<sequence length="82" mass="9245">MKRWLLLLAALLTLSACSTKMSYHFLDWAIAWQLDDYVSLNKAQQQQFDQALQAFCSGIGNRSCRVTVPICNSYAVPCNSIL</sequence>
<evidence type="ECO:0000313" key="2">
    <source>
        <dbReference type="EMBL" id="QVK23478.1"/>
    </source>
</evidence>
<proteinExistence type="predicted"/>
<evidence type="ECO:0008006" key="4">
    <source>
        <dbReference type="Google" id="ProtNLM"/>
    </source>
</evidence>
<evidence type="ECO:0000313" key="3">
    <source>
        <dbReference type="Proteomes" id="UP000676428"/>
    </source>
</evidence>
<dbReference type="EMBL" id="CP074572">
    <property type="protein sequence ID" value="QVK23478.1"/>
    <property type="molecule type" value="Genomic_DNA"/>
</dbReference>
<dbReference type="RefSeq" id="WP_213682104.1">
    <property type="nucleotide sequence ID" value="NZ_CP074572.1"/>
</dbReference>
<reference evidence="2 3" key="1">
    <citation type="journal article" date="2012" name="Int. J. Syst. Evol. Microbiol.">
        <title>Shewanella dokdonensis sp. nov., isolated from seawater.</title>
        <authorList>
            <person name="Sung H.R."/>
            <person name="Yoon J.H."/>
            <person name="Ghim S.Y."/>
        </authorList>
    </citation>
    <scope>NUCLEOTIDE SEQUENCE [LARGE SCALE GENOMIC DNA]</scope>
    <source>
        <strain evidence="2 3">DSM 23626</strain>
    </source>
</reference>
<evidence type="ECO:0000256" key="1">
    <source>
        <dbReference type="SAM" id="SignalP"/>
    </source>
</evidence>
<feature type="chain" id="PRO_5045187337" description="Lipoprotein" evidence="1">
    <location>
        <begin position="21"/>
        <end position="82"/>
    </location>
</feature>
<name>A0ABX8DFG3_9GAMM</name>
<accession>A0ABX8DFG3</accession>
<keyword evidence="3" id="KW-1185">Reference proteome</keyword>
<organism evidence="2 3">
    <name type="scientific">Shewanella dokdonensis</name>
    <dbReference type="NCBI Taxonomy" id="712036"/>
    <lineage>
        <taxon>Bacteria</taxon>
        <taxon>Pseudomonadati</taxon>
        <taxon>Pseudomonadota</taxon>
        <taxon>Gammaproteobacteria</taxon>
        <taxon>Alteromonadales</taxon>
        <taxon>Shewanellaceae</taxon>
        <taxon>Shewanella</taxon>
    </lineage>
</organism>
<dbReference type="PROSITE" id="PS51257">
    <property type="entry name" value="PROKAR_LIPOPROTEIN"/>
    <property type="match status" value="1"/>
</dbReference>
<gene>
    <name evidence="2" type="ORF">KHX94_01450</name>
</gene>
<feature type="signal peptide" evidence="1">
    <location>
        <begin position="1"/>
        <end position="20"/>
    </location>
</feature>
<dbReference type="Proteomes" id="UP000676428">
    <property type="component" value="Chromosome"/>
</dbReference>
<protein>
    <recommendedName>
        <fullName evidence="4">Lipoprotein</fullName>
    </recommendedName>
</protein>